<dbReference type="AlphaFoldDB" id="A0A834WG48"/>
<reference evidence="2" key="1">
    <citation type="submission" date="2020-09" db="EMBL/GenBank/DDBJ databases">
        <title>Genome-Enabled Discovery of Anthraquinone Biosynthesis in Senna tora.</title>
        <authorList>
            <person name="Kang S.-H."/>
            <person name="Pandey R.P."/>
            <person name="Lee C.-M."/>
            <person name="Sim J.-S."/>
            <person name="Jeong J.-T."/>
            <person name="Choi B.-S."/>
            <person name="Jung M."/>
            <person name="Ginzburg D."/>
            <person name="Zhao K."/>
            <person name="Won S.Y."/>
            <person name="Oh T.-J."/>
            <person name="Yu Y."/>
            <person name="Kim N.-H."/>
            <person name="Lee O.R."/>
            <person name="Lee T.-H."/>
            <person name="Bashyal P."/>
            <person name="Kim T.-S."/>
            <person name="Lee W.-H."/>
            <person name="Kawkins C."/>
            <person name="Kim C.-K."/>
            <person name="Kim J.S."/>
            <person name="Ahn B.O."/>
            <person name="Rhee S.Y."/>
            <person name="Sohng J.K."/>
        </authorList>
    </citation>
    <scope>NUCLEOTIDE SEQUENCE</scope>
    <source>
        <tissue evidence="2">Leaf</tissue>
    </source>
</reference>
<dbReference type="OrthoDB" id="3207464at2759"/>
<evidence type="ECO:0000313" key="2">
    <source>
        <dbReference type="EMBL" id="KAF7822080.1"/>
    </source>
</evidence>
<evidence type="ECO:0000256" key="1">
    <source>
        <dbReference type="SAM" id="MobiDB-lite"/>
    </source>
</evidence>
<protein>
    <submittedName>
        <fullName evidence="2">DNA replication licensing factor MCM7</fullName>
    </submittedName>
</protein>
<accession>A0A834WG48</accession>
<keyword evidence="3" id="KW-1185">Reference proteome</keyword>
<name>A0A834WG48_9FABA</name>
<evidence type="ECO:0000313" key="3">
    <source>
        <dbReference type="Proteomes" id="UP000634136"/>
    </source>
</evidence>
<comment type="caution">
    <text evidence="2">The sequence shown here is derived from an EMBL/GenBank/DDBJ whole genome shotgun (WGS) entry which is preliminary data.</text>
</comment>
<organism evidence="2 3">
    <name type="scientific">Senna tora</name>
    <dbReference type="NCBI Taxonomy" id="362788"/>
    <lineage>
        <taxon>Eukaryota</taxon>
        <taxon>Viridiplantae</taxon>
        <taxon>Streptophyta</taxon>
        <taxon>Embryophyta</taxon>
        <taxon>Tracheophyta</taxon>
        <taxon>Spermatophyta</taxon>
        <taxon>Magnoliopsida</taxon>
        <taxon>eudicotyledons</taxon>
        <taxon>Gunneridae</taxon>
        <taxon>Pentapetalae</taxon>
        <taxon>rosids</taxon>
        <taxon>fabids</taxon>
        <taxon>Fabales</taxon>
        <taxon>Fabaceae</taxon>
        <taxon>Caesalpinioideae</taxon>
        <taxon>Cassia clade</taxon>
        <taxon>Senna</taxon>
    </lineage>
</organism>
<sequence>MPEPTEAFTDDDHDILMTQRSDEGVEGADSSDLNQKMPSEIKPSPSTISSSCIELCMEVVELPGLEEECGGGSAISRSCIELCMEVVELPCLGEECGGESTISCSCIELCMEVVELPCLGEECGGGGALLKRLLRRFIV</sequence>
<dbReference type="Proteomes" id="UP000634136">
    <property type="component" value="Unassembled WGS sequence"/>
</dbReference>
<gene>
    <name evidence="2" type="ORF">G2W53_027535</name>
</gene>
<proteinExistence type="predicted"/>
<dbReference type="EMBL" id="JAAIUW010000008">
    <property type="protein sequence ID" value="KAF7822080.1"/>
    <property type="molecule type" value="Genomic_DNA"/>
</dbReference>
<feature type="region of interest" description="Disordered" evidence="1">
    <location>
        <begin position="1"/>
        <end position="47"/>
    </location>
</feature>